<gene>
    <name evidence="1" type="ORF">KME28_03830</name>
</gene>
<proteinExistence type="predicted"/>
<keyword evidence="1" id="KW-0378">Hydrolase</keyword>
<protein>
    <submittedName>
        <fullName evidence="1">Carboxypeptidase regulatory-like domain-containing protein</fullName>
    </submittedName>
</protein>
<dbReference type="Proteomes" id="UP000813215">
    <property type="component" value="Unassembled WGS sequence"/>
</dbReference>
<name>A0A9E3H528_9NOST</name>
<dbReference type="GO" id="GO:0004180">
    <property type="term" value="F:carboxypeptidase activity"/>
    <property type="evidence" value="ECO:0007669"/>
    <property type="project" value="UniProtKB-KW"/>
</dbReference>
<dbReference type="EMBL" id="JAHHHW010000036">
    <property type="protein sequence ID" value="MBW4430883.1"/>
    <property type="molecule type" value="Genomic_DNA"/>
</dbReference>
<dbReference type="Gene3D" id="2.60.40.10">
    <property type="entry name" value="Immunoglobulins"/>
    <property type="match status" value="2"/>
</dbReference>
<dbReference type="InterPro" id="IPR013783">
    <property type="entry name" value="Ig-like_fold"/>
</dbReference>
<reference evidence="1" key="1">
    <citation type="submission" date="2021-05" db="EMBL/GenBank/DDBJ databases">
        <authorList>
            <person name="Pietrasiak N."/>
            <person name="Ward R."/>
            <person name="Stajich J.E."/>
            <person name="Kurbessoian T."/>
        </authorList>
    </citation>
    <scope>NUCLEOTIDE SEQUENCE</scope>
    <source>
        <strain evidence="1">HA4357-MV3</strain>
    </source>
</reference>
<sequence length="860" mass="94696">MFYIALPTTQPIITICCHSESVAEKQFKYPTLAELPSQTNKKNNDQLINNNTSTLAGYIKTAGNIVLVGVIINGQEVGNIDIRLDGNTILVPLKPFADIANFTIENTGGITKLKTPLGVIDLTPGDIRQLDGVTYISDFLVQEKLLTKITFDTAELALVVDLPWRKSGEVSQQEKIELQPEIKPPSSTISSLRQELYLYKNSGDTSFYSSTLLGGRLAGGAWRVRLNNNFKNMPNLAEYFFYKRQDQLRYQIGRQQIGLHPLLNSMTLTGAQIGITNLPADRFNQSYNASELLPRRSQPLQTFKGKALPASFVQLRLGGIVIAQQQVGLNGTYEFLDVNVPTGSNDEIELLVYDRNNLSVPIEIRPLSINTSNLLLPAGGNVQLAGLGLSGNVVQDAFFDDFGSDAGKLVGFYQFRQGFSRNFTFESALQLVPDNLQAQAGFVWQPAIPAILTSSVGTSRGKFSYATDLDVDFGQLEILGNSQLFPSGYSSNSQSRDRYNHSLRVNYRFSNAFNLGFIARSFQNNSDSVNYISPTFNLLPFRAFSLSGRPDYKGRYLFNAFYNPTSSTRLAFSSFGDIYNSSFNYNFNRQYQLSLGSEFGGDQSTLYSAILNHYSRRFGGLNWRMGIAYSNGEIGPVIGAGMQVLPGLYGRVDYQAIPSRIGDQIGAFGNDRLTVSLISDLSFAGGSIAPSRYYGLGQEKGGIAGRILIEGEKKKFNLEGANIRVVDSRNDRVGGTKTDAFGNFFIGNLPEGVYVVEIDPDKLPVELSTIKTSIVAEVAGSAVTRLDFPVREEYGVAGKITDAADQPISEVQVELINADGKRVASGVTDEFGFYRFDNVPVGKYTINISKIVYFVVKERQ</sequence>
<evidence type="ECO:0000313" key="1">
    <source>
        <dbReference type="EMBL" id="MBW4430883.1"/>
    </source>
</evidence>
<dbReference type="SUPFAM" id="SSF49478">
    <property type="entry name" value="Cna protein B-type domain"/>
    <property type="match status" value="2"/>
</dbReference>
<organism evidence="1 2">
    <name type="scientific">Pelatocladus maniniholoensis HA4357-MV3</name>
    <dbReference type="NCBI Taxonomy" id="1117104"/>
    <lineage>
        <taxon>Bacteria</taxon>
        <taxon>Bacillati</taxon>
        <taxon>Cyanobacteriota</taxon>
        <taxon>Cyanophyceae</taxon>
        <taxon>Nostocales</taxon>
        <taxon>Nostocaceae</taxon>
        <taxon>Pelatocladus</taxon>
    </lineage>
</organism>
<dbReference type="AlphaFoldDB" id="A0A9E3H528"/>
<evidence type="ECO:0000313" key="2">
    <source>
        <dbReference type="Proteomes" id="UP000813215"/>
    </source>
</evidence>
<keyword evidence="1" id="KW-0121">Carboxypeptidase</keyword>
<comment type="caution">
    <text evidence="1">The sequence shown here is derived from an EMBL/GenBank/DDBJ whole genome shotgun (WGS) entry which is preliminary data.</text>
</comment>
<dbReference type="Pfam" id="PF13620">
    <property type="entry name" value="CarboxypepD_reg"/>
    <property type="match status" value="1"/>
</dbReference>
<reference evidence="1" key="2">
    <citation type="journal article" date="2022" name="Microbiol. Resour. Announc.">
        <title>Metagenome Sequencing to Explore Phylogenomics of Terrestrial Cyanobacteria.</title>
        <authorList>
            <person name="Ward R.D."/>
            <person name="Stajich J.E."/>
            <person name="Johansen J.R."/>
            <person name="Huntemann M."/>
            <person name="Clum A."/>
            <person name="Foster B."/>
            <person name="Foster B."/>
            <person name="Roux S."/>
            <person name="Palaniappan K."/>
            <person name="Varghese N."/>
            <person name="Mukherjee S."/>
            <person name="Reddy T.B.K."/>
            <person name="Daum C."/>
            <person name="Copeland A."/>
            <person name="Chen I.A."/>
            <person name="Ivanova N.N."/>
            <person name="Kyrpides N.C."/>
            <person name="Shapiro N."/>
            <person name="Eloe-Fadrosh E.A."/>
            <person name="Pietrasiak N."/>
        </authorList>
    </citation>
    <scope>NUCLEOTIDE SEQUENCE</scope>
    <source>
        <strain evidence="1">HA4357-MV3</strain>
    </source>
</reference>
<accession>A0A9E3H528</accession>
<keyword evidence="1" id="KW-0645">Protease</keyword>